<feature type="region of interest" description="Disordered" evidence="3">
    <location>
        <begin position="69"/>
        <end position="92"/>
    </location>
</feature>
<accession>A0ABT0BVE3</accession>
<evidence type="ECO:0000313" key="4">
    <source>
        <dbReference type="EMBL" id="MCJ2188609.1"/>
    </source>
</evidence>
<sequence>MPVIGPDPTGTIVNGSSDSDVIDSGGGNDAVHAYEGDDTVYGGANRDHLYGEDGNDFLDGEGENDKLYGGAGDDTLVGGGQNDRLYGGDGDDIINGGDDDDVLFGDNPSDGNDNEGGHDIFLFDGDDGNDKVFDFEHGIDKVHLLGDDLSYTLDYTNSGNTVMTWGATTVTFYDEKLDASDILVV</sequence>
<evidence type="ECO:0000256" key="2">
    <source>
        <dbReference type="ARBA" id="ARBA00022525"/>
    </source>
</evidence>
<comment type="caution">
    <text evidence="4">The sequence shown here is derived from an EMBL/GenBank/DDBJ whole genome shotgun (WGS) entry which is preliminary data.</text>
</comment>
<keyword evidence="5" id="KW-1185">Reference proteome</keyword>
<dbReference type="Pfam" id="PF00353">
    <property type="entry name" value="HemolysinCabind"/>
    <property type="match status" value="2"/>
</dbReference>
<dbReference type="InterPro" id="IPR001343">
    <property type="entry name" value="Hemolysn_Ca-bd"/>
</dbReference>
<evidence type="ECO:0000256" key="3">
    <source>
        <dbReference type="SAM" id="MobiDB-lite"/>
    </source>
</evidence>
<dbReference type="PROSITE" id="PS00330">
    <property type="entry name" value="HEMOLYSIN_CALCIUM"/>
    <property type="match status" value="2"/>
</dbReference>
<dbReference type="PANTHER" id="PTHR38340:SF1">
    <property type="entry name" value="S-LAYER PROTEIN"/>
    <property type="match status" value="1"/>
</dbReference>
<keyword evidence="2" id="KW-0964">Secreted</keyword>
<name>A0ABT0BVE3_9SPHN</name>
<dbReference type="Gene3D" id="2.150.10.10">
    <property type="entry name" value="Serralysin-like metalloprotease, C-terminal"/>
    <property type="match status" value="1"/>
</dbReference>
<dbReference type="SUPFAM" id="SSF51120">
    <property type="entry name" value="beta-Roll"/>
    <property type="match status" value="1"/>
</dbReference>
<dbReference type="PANTHER" id="PTHR38340">
    <property type="entry name" value="S-LAYER PROTEIN"/>
    <property type="match status" value="1"/>
</dbReference>
<dbReference type="EMBL" id="JALHLG010000040">
    <property type="protein sequence ID" value="MCJ2188609.1"/>
    <property type="molecule type" value="Genomic_DNA"/>
</dbReference>
<organism evidence="4 5">
    <name type="scientific">Novosphingobium beihaiensis</name>
    <dbReference type="NCBI Taxonomy" id="2930389"/>
    <lineage>
        <taxon>Bacteria</taxon>
        <taxon>Pseudomonadati</taxon>
        <taxon>Pseudomonadota</taxon>
        <taxon>Alphaproteobacteria</taxon>
        <taxon>Sphingomonadales</taxon>
        <taxon>Sphingomonadaceae</taxon>
        <taxon>Novosphingobium</taxon>
    </lineage>
</organism>
<dbReference type="InterPro" id="IPR011049">
    <property type="entry name" value="Serralysin-like_metalloprot_C"/>
</dbReference>
<dbReference type="RefSeq" id="WP_243923415.1">
    <property type="nucleotide sequence ID" value="NZ_JALHLG010000040.1"/>
</dbReference>
<feature type="compositionally biased region" description="Gly residues" evidence="3">
    <location>
        <begin position="69"/>
        <end position="81"/>
    </location>
</feature>
<dbReference type="Proteomes" id="UP001202281">
    <property type="component" value="Unassembled WGS sequence"/>
</dbReference>
<feature type="compositionally biased region" description="Low complexity" evidence="3">
    <location>
        <begin position="12"/>
        <end position="23"/>
    </location>
</feature>
<protein>
    <submittedName>
        <fullName evidence="4">Calcium-binding protein</fullName>
    </submittedName>
</protein>
<comment type="subcellular location">
    <subcellularLocation>
        <location evidence="1">Secreted</location>
    </subcellularLocation>
</comment>
<evidence type="ECO:0000256" key="1">
    <source>
        <dbReference type="ARBA" id="ARBA00004613"/>
    </source>
</evidence>
<dbReference type="PRINTS" id="PR00313">
    <property type="entry name" value="CABNDNGRPT"/>
</dbReference>
<dbReference type="InterPro" id="IPR050557">
    <property type="entry name" value="RTX_toxin/Mannuronan_C5-epim"/>
</dbReference>
<evidence type="ECO:0000313" key="5">
    <source>
        <dbReference type="Proteomes" id="UP001202281"/>
    </source>
</evidence>
<gene>
    <name evidence="4" type="ORF">MTR66_17535</name>
</gene>
<proteinExistence type="predicted"/>
<reference evidence="4 5" key="1">
    <citation type="submission" date="2022-04" db="EMBL/GenBank/DDBJ databases">
        <title>Identification of a novel bacterium isolated from mangrove sediments.</title>
        <authorList>
            <person name="Pan X."/>
        </authorList>
    </citation>
    <scope>NUCLEOTIDE SEQUENCE [LARGE SCALE GENOMIC DNA]</scope>
    <source>
        <strain evidence="4 5">B2638</strain>
    </source>
</reference>
<dbReference type="InterPro" id="IPR018511">
    <property type="entry name" value="Hemolysin-typ_Ca-bd_CS"/>
</dbReference>
<feature type="region of interest" description="Disordered" evidence="3">
    <location>
        <begin position="1"/>
        <end position="38"/>
    </location>
</feature>